<dbReference type="Proteomes" id="UP001166286">
    <property type="component" value="Unassembled WGS sequence"/>
</dbReference>
<dbReference type="Gene3D" id="3.40.30.10">
    <property type="entry name" value="Glutaredoxin"/>
    <property type="match status" value="1"/>
</dbReference>
<feature type="compositionally biased region" description="Acidic residues" evidence="1">
    <location>
        <begin position="87"/>
        <end position="99"/>
    </location>
</feature>
<evidence type="ECO:0000256" key="1">
    <source>
        <dbReference type="SAM" id="MobiDB-lite"/>
    </source>
</evidence>
<proteinExistence type="predicted"/>
<name>A0AA39R9N9_9LECA</name>
<feature type="region of interest" description="Disordered" evidence="1">
    <location>
        <begin position="225"/>
        <end position="257"/>
    </location>
</feature>
<dbReference type="SUPFAM" id="SSF52833">
    <property type="entry name" value="Thioredoxin-like"/>
    <property type="match status" value="1"/>
</dbReference>
<evidence type="ECO:0000313" key="4">
    <source>
        <dbReference type="Proteomes" id="UP001166286"/>
    </source>
</evidence>
<dbReference type="PANTHER" id="PTHR23322">
    <property type="entry name" value="FAS-ASSOCIATED PROTEIN"/>
    <property type="match status" value="1"/>
</dbReference>
<sequence length="584" mass="64817">MDEDPIAQFSSITGAVPSLAAQYLRLADNQTEQAIGLYFANDGAELEPSSEPPQSSHPPPVPPASSRPPRHREGYEDEQGIVHLDSDNEDQDYLDDDQGDVGSREQPPRQGPVAARSTSALHTTSGATPPVGASATVDDDEALARRLQEEFYGAAGMGSGGQNAEALDEHGYRAPIAPTRETLVGPDSFDPSNAEEMRAAVMEQVAMRRQQQARHRDRHGIFNQATASSIWNDGDRRPESHRDRLSQATAGASEASSKSNLLAEMYRPPFELMSRLPWDEARQQGRNEEKWILVNIQDPSVFDCQVLNRDIWKNAGIMETVKVNFLFMQYSKDDPKGNQYIQYYFQNKDSSDAYPHIAIVDPRTGEQVKVWSGQPAPKAMDFLMQLHEFLDRYSLKASAKNPVAKRKPEPKKDTQVERMTEEQMMEMALQASLAGDQASRDSDPDDLTRSVGGLESGKGKQVERLEDPMDDSEPPDTNGSTTLSASPFASIPSTNSHAEPPPNAPETTRIQFRHPTGRVVRRFALVDTVRRIYEWLKSSPLEGKEGAEFELIFMQKNLIGMLDDTIEQAGLKNGTVMVEFIDSD</sequence>
<dbReference type="Pfam" id="PF13899">
    <property type="entry name" value="Thioredoxin_7"/>
    <property type="match status" value="1"/>
</dbReference>
<protein>
    <recommendedName>
        <fullName evidence="2">UBX domain-containing protein</fullName>
    </recommendedName>
</protein>
<evidence type="ECO:0000313" key="3">
    <source>
        <dbReference type="EMBL" id="KAK0516365.1"/>
    </source>
</evidence>
<feature type="compositionally biased region" description="Basic and acidic residues" evidence="1">
    <location>
        <begin position="438"/>
        <end position="448"/>
    </location>
</feature>
<feature type="domain" description="UBX" evidence="2">
    <location>
        <begin position="503"/>
        <end position="579"/>
    </location>
</feature>
<dbReference type="InterPro" id="IPR029071">
    <property type="entry name" value="Ubiquitin-like_domsf"/>
</dbReference>
<dbReference type="CDD" id="cd01767">
    <property type="entry name" value="UBX"/>
    <property type="match status" value="1"/>
</dbReference>
<dbReference type="SMART" id="SM00594">
    <property type="entry name" value="UAS"/>
    <property type="match status" value="1"/>
</dbReference>
<feature type="compositionally biased region" description="Polar residues" evidence="1">
    <location>
        <begin position="475"/>
        <end position="497"/>
    </location>
</feature>
<dbReference type="Gene3D" id="1.10.8.10">
    <property type="entry name" value="DNA helicase RuvA subunit, C-terminal domain"/>
    <property type="match status" value="1"/>
</dbReference>
<dbReference type="Pfam" id="PF14555">
    <property type="entry name" value="UBA_4"/>
    <property type="match status" value="1"/>
</dbReference>
<dbReference type="GO" id="GO:0043161">
    <property type="term" value="P:proteasome-mediated ubiquitin-dependent protein catabolic process"/>
    <property type="evidence" value="ECO:0007669"/>
    <property type="project" value="TreeGrafter"/>
</dbReference>
<dbReference type="CDD" id="cd14273">
    <property type="entry name" value="UBA_TAP-C_like"/>
    <property type="match status" value="1"/>
</dbReference>
<feature type="compositionally biased region" description="Basic and acidic residues" evidence="1">
    <location>
        <begin position="457"/>
        <end position="467"/>
    </location>
</feature>
<feature type="region of interest" description="Disordered" evidence="1">
    <location>
        <begin position="431"/>
        <end position="513"/>
    </location>
</feature>
<dbReference type="PANTHER" id="PTHR23322:SF6">
    <property type="entry name" value="UBX DOMAIN-CONTAINING PROTEIN 7"/>
    <property type="match status" value="1"/>
</dbReference>
<feature type="region of interest" description="Disordered" evidence="1">
    <location>
        <begin position="399"/>
        <end position="418"/>
    </location>
</feature>
<feature type="compositionally biased region" description="Basic and acidic residues" evidence="1">
    <location>
        <begin position="233"/>
        <end position="245"/>
    </location>
</feature>
<dbReference type="InterPro" id="IPR006577">
    <property type="entry name" value="UAS"/>
</dbReference>
<accession>A0AA39R9N9</accession>
<keyword evidence="4" id="KW-1185">Reference proteome</keyword>
<dbReference type="GO" id="GO:0043130">
    <property type="term" value="F:ubiquitin binding"/>
    <property type="evidence" value="ECO:0007669"/>
    <property type="project" value="TreeGrafter"/>
</dbReference>
<dbReference type="InterPro" id="IPR036249">
    <property type="entry name" value="Thioredoxin-like_sf"/>
</dbReference>
<dbReference type="CDD" id="cd02958">
    <property type="entry name" value="UAS"/>
    <property type="match status" value="1"/>
</dbReference>
<feature type="compositionally biased region" description="Basic and acidic residues" evidence="1">
    <location>
        <begin position="406"/>
        <end position="418"/>
    </location>
</feature>
<reference evidence="3" key="1">
    <citation type="submission" date="2023-03" db="EMBL/GenBank/DDBJ databases">
        <title>Complete genome of Cladonia borealis.</title>
        <authorList>
            <person name="Park H."/>
        </authorList>
    </citation>
    <scope>NUCLEOTIDE SEQUENCE</scope>
    <source>
        <strain evidence="3">ANT050790</strain>
    </source>
</reference>
<feature type="compositionally biased region" description="Polar residues" evidence="1">
    <location>
        <begin position="246"/>
        <end position="257"/>
    </location>
</feature>
<feature type="compositionally biased region" description="Pro residues" evidence="1">
    <location>
        <begin position="55"/>
        <end position="66"/>
    </location>
</feature>
<dbReference type="PROSITE" id="PS50033">
    <property type="entry name" value="UBX"/>
    <property type="match status" value="1"/>
</dbReference>
<dbReference type="SMART" id="SM00166">
    <property type="entry name" value="UBX"/>
    <property type="match status" value="1"/>
</dbReference>
<dbReference type="EMBL" id="JAFEKC020000002">
    <property type="protein sequence ID" value="KAK0516365.1"/>
    <property type="molecule type" value="Genomic_DNA"/>
</dbReference>
<dbReference type="InterPro" id="IPR001012">
    <property type="entry name" value="UBX_dom"/>
</dbReference>
<feature type="region of interest" description="Disordered" evidence="1">
    <location>
        <begin position="38"/>
        <end position="136"/>
    </location>
</feature>
<dbReference type="GO" id="GO:0005634">
    <property type="term" value="C:nucleus"/>
    <property type="evidence" value="ECO:0007669"/>
    <property type="project" value="TreeGrafter"/>
</dbReference>
<feature type="compositionally biased region" description="Polar residues" evidence="1">
    <location>
        <begin position="116"/>
        <end position="127"/>
    </location>
</feature>
<comment type="caution">
    <text evidence="3">The sequence shown here is derived from an EMBL/GenBank/DDBJ whole genome shotgun (WGS) entry which is preliminary data.</text>
</comment>
<gene>
    <name evidence="3" type="ORF">JMJ35_000968</name>
</gene>
<dbReference type="InterPro" id="IPR050730">
    <property type="entry name" value="UBX_domain-protein"/>
</dbReference>
<organism evidence="3 4">
    <name type="scientific">Cladonia borealis</name>
    <dbReference type="NCBI Taxonomy" id="184061"/>
    <lineage>
        <taxon>Eukaryota</taxon>
        <taxon>Fungi</taxon>
        <taxon>Dikarya</taxon>
        <taxon>Ascomycota</taxon>
        <taxon>Pezizomycotina</taxon>
        <taxon>Lecanoromycetes</taxon>
        <taxon>OSLEUM clade</taxon>
        <taxon>Lecanoromycetidae</taxon>
        <taxon>Lecanorales</taxon>
        <taxon>Lecanorineae</taxon>
        <taxon>Cladoniaceae</taxon>
        <taxon>Cladonia</taxon>
    </lineage>
</organism>
<evidence type="ECO:0000259" key="2">
    <source>
        <dbReference type="PROSITE" id="PS50033"/>
    </source>
</evidence>
<dbReference type="Pfam" id="PF00789">
    <property type="entry name" value="UBX"/>
    <property type="match status" value="1"/>
</dbReference>
<dbReference type="SUPFAM" id="SSF54236">
    <property type="entry name" value="Ubiquitin-like"/>
    <property type="match status" value="1"/>
</dbReference>
<dbReference type="AlphaFoldDB" id="A0AA39R9N9"/>
<dbReference type="Gene3D" id="3.10.20.90">
    <property type="entry name" value="Phosphatidylinositol 3-kinase Catalytic Subunit, Chain A, domain 1"/>
    <property type="match status" value="1"/>
</dbReference>